<dbReference type="InterPro" id="IPR036388">
    <property type="entry name" value="WH-like_DNA-bd_sf"/>
</dbReference>
<name>A0A0L8VCQ7_9BACT</name>
<evidence type="ECO:0008006" key="3">
    <source>
        <dbReference type="Google" id="ProtNLM"/>
    </source>
</evidence>
<gene>
    <name evidence="1" type="ORF">NC99_09590</name>
</gene>
<dbReference type="OrthoDB" id="1029778at2"/>
<reference evidence="2" key="1">
    <citation type="submission" date="2015-07" db="EMBL/GenBank/DDBJ databases">
        <title>Genome sequencing of Sunxiuqinia dokdonensis strain SK.</title>
        <authorList>
            <person name="Ahn S."/>
            <person name="Kim B.-C."/>
        </authorList>
    </citation>
    <scope>NUCLEOTIDE SEQUENCE [LARGE SCALE GENOMIC DNA]</scope>
    <source>
        <strain evidence="2">SK</strain>
    </source>
</reference>
<dbReference type="AlphaFoldDB" id="A0A0L8VCQ7"/>
<dbReference type="PATRIC" id="fig|1409788.3.peg.976"/>
<dbReference type="EMBL" id="LGIA01000040">
    <property type="protein sequence ID" value="KOH46231.1"/>
    <property type="molecule type" value="Genomic_DNA"/>
</dbReference>
<proteinExistence type="predicted"/>
<dbReference type="Pfam" id="PF10771">
    <property type="entry name" value="DUF2582"/>
    <property type="match status" value="1"/>
</dbReference>
<keyword evidence="2" id="KW-1185">Reference proteome</keyword>
<dbReference type="Gene3D" id="1.10.10.10">
    <property type="entry name" value="Winged helix-like DNA-binding domain superfamily/Winged helix DNA-binding domain"/>
    <property type="match status" value="1"/>
</dbReference>
<sequence>MIKADIGNTAGRIWQYLDKNGESTLADIKRDLMLRGSAVRMALGWLARENKIFFYGDEDNLSIILLY</sequence>
<dbReference type="InterPro" id="IPR019707">
    <property type="entry name" value="DUF2582"/>
</dbReference>
<dbReference type="RefSeq" id="WP_053180228.1">
    <property type="nucleotide sequence ID" value="NZ_LGIA01000040.1"/>
</dbReference>
<protein>
    <recommendedName>
        <fullName evidence="3">Winged helix-turn-helix domain-containing protein</fullName>
    </recommendedName>
</protein>
<dbReference type="SUPFAM" id="SSF46785">
    <property type="entry name" value="Winged helix' DNA-binding domain"/>
    <property type="match status" value="1"/>
</dbReference>
<dbReference type="STRING" id="1409788.NC99_09590"/>
<evidence type="ECO:0000313" key="1">
    <source>
        <dbReference type="EMBL" id="KOH46231.1"/>
    </source>
</evidence>
<accession>A0A0L8VCQ7</accession>
<evidence type="ECO:0000313" key="2">
    <source>
        <dbReference type="Proteomes" id="UP000036958"/>
    </source>
</evidence>
<comment type="caution">
    <text evidence="1">The sequence shown here is derived from an EMBL/GenBank/DDBJ whole genome shotgun (WGS) entry which is preliminary data.</text>
</comment>
<dbReference type="InterPro" id="IPR036390">
    <property type="entry name" value="WH_DNA-bd_sf"/>
</dbReference>
<organism evidence="1 2">
    <name type="scientific">Sunxiuqinia dokdonensis</name>
    <dbReference type="NCBI Taxonomy" id="1409788"/>
    <lineage>
        <taxon>Bacteria</taxon>
        <taxon>Pseudomonadati</taxon>
        <taxon>Bacteroidota</taxon>
        <taxon>Bacteroidia</taxon>
        <taxon>Marinilabiliales</taxon>
        <taxon>Prolixibacteraceae</taxon>
        <taxon>Sunxiuqinia</taxon>
    </lineage>
</organism>
<dbReference type="Proteomes" id="UP000036958">
    <property type="component" value="Unassembled WGS sequence"/>
</dbReference>